<dbReference type="HOGENOM" id="CLU_006155_0_0_1"/>
<dbReference type="GO" id="GO:0043542">
    <property type="term" value="P:endothelial cell migration"/>
    <property type="evidence" value="ECO:0007669"/>
    <property type="project" value="TreeGrafter"/>
</dbReference>
<dbReference type="Gene3D" id="1.20.900.10">
    <property type="entry name" value="Dbl homology (DH) domain"/>
    <property type="match status" value="1"/>
</dbReference>
<dbReference type="GO" id="GO:0005886">
    <property type="term" value="C:plasma membrane"/>
    <property type="evidence" value="ECO:0007669"/>
    <property type="project" value="TreeGrafter"/>
</dbReference>
<feature type="compositionally biased region" description="Low complexity" evidence="1">
    <location>
        <begin position="14"/>
        <end position="25"/>
    </location>
</feature>
<feature type="compositionally biased region" description="Low complexity" evidence="1">
    <location>
        <begin position="751"/>
        <end position="765"/>
    </location>
</feature>
<dbReference type="EnsemblMetazoa" id="tetur07g05650.1">
    <property type="protein sequence ID" value="tetur07g05650.1"/>
    <property type="gene ID" value="tetur07g05650"/>
</dbReference>
<dbReference type="SUPFAM" id="SSF50729">
    <property type="entry name" value="PH domain-like"/>
    <property type="match status" value="1"/>
</dbReference>
<feature type="region of interest" description="Disordered" evidence="1">
    <location>
        <begin position="1203"/>
        <end position="1268"/>
    </location>
</feature>
<evidence type="ECO:0000313" key="4">
    <source>
        <dbReference type="Proteomes" id="UP000015104"/>
    </source>
</evidence>
<dbReference type="CDD" id="cd13244">
    <property type="entry name" value="PH_PLEKHG5_G6"/>
    <property type="match status" value="1"/>
</dbReference>
<feature type="compositionally biased region" description="Basic and acidic residues" evidence="1">
    <location>
        <begin position="667"/>
        <end position="695"/>
    </location>
</feature>
<evidence type="ECO:0000313" key="3">
    <source>
        <dbReference type="EnsemblMetazoa" id="tetur07g05650.1"/>
    </source>
</evidence>
<feature type="compositionally biased region" description="Acidic residues" evidence="1">
    <location>
        <begin position="729"/>
        <end position="740"/>
    </location>
</feature>
<feature type="compositionally biased region" description="Basic residues" evidence="1">
    <location>
        <begin position="120"/>
        <end position="131"/>
    </location>
</feature>
<name>T1K9P1_TETUR</name>
<dbReference type="SUPFAM" id="SSF48065">
    <property type="entry name" value="DBL homology domain (DH-domain)"/>
    <property type="match status" value="1"/>
</dbReference>
<feature type="compositionally biased region" description="Low complexity" evidence="1">
    <location>
        <begin position="697"/>
        <end position="711"/>
    </location>
</feature>
<feature type="compositionally biased region" description="Low complexity" evidence="1">
    <location>
        <begin position="96"/>
        <end position="119"/>
    </location>
</feature>
<dbReference type="GO" id="GO:0030424">
    <property type="term" value="C:axon"/>
    <property type="evidence" value="ECO:0007669"/>
    <property type="project" value="TreeGrafter"/>
</dbReference>
<dbReference type="eggNOG" id="KOG3521">
    <property type="taxonomic scope" value="Eukaryota"/>
</dbReference>
<dbReference type="PROSITE" id="PS50010">
    <property type="entry name" value="DH_2"/>
    <property type="match status" value="1"/>
</dbReference>
<feature type="region of interest" description="Disordered" evidence="1">
    <location>
        <begin position="667"/>
        <end position="765"/>
    </location>
</feature>
<dbReference type="PANTHER" id="PTHR13217">
    <property type="entry name" value="PLECKSTRIN HOMOLOGY DOMAIN-CONTAINING FAMILY G MEMBER 7"/>
    <property type="match status" value="1"/>
</dbReference>
<feature type="compositionally biased region" description="Polar residues" evidence="1">
    <location>
        <begin position="940"/>
        <end position="955"/>
    </location>
</feature>
<feature type="domain" description="DH" evidence="2">
    <location>
        <begin position="313"/>
        <end position="545"/>
    </location>
</feature>
<accession>T1K9P1</accession>
<dbReference type="GO" id="GO:0030139">
    <property type="term" value="C:endocytic vesicle"/>
    <property type="evidence" value="ECO:0007669"/>
    <property type="project" value="TreeGrafter"/>
</dbReference>
<dbReference type="InterPro" id="IPR000219">
    <property type="entry name" value="DH_dom"/>
</dbReference>
<dbReference type="Pfam" id="PF00621">
    <property type="entry name" value="RhoGEF"/>
    <property type="match status" value="1"/>
</dbReference>
<keyword evidence="4" id="KW-1185">Reference proteome</keyword>
<feature type="compositionally biased region" description="Polar residues" evidence="1">
    <location>
        <begin position="173"/>
        <end position="189"/>
    </location>
</feature>
<dbReference type="InterPro" id="IPR040181">
    <property type="entry name" value="PKHG5/7"/>
</dbReference>
<reference evidence="4" key="1">
    <citation type="submission" date="2011-08" db="EMBL/GenBank/DDBJ databases">
        <authorList>
            <person name="Rombauts S."/>
        </authorList>
    </citation>
    <scope>NUCLEOTIDE SEQUENCE</scope>
    <source>
        <strain evidence="4">London</strain>
    </source>
</reference>
<proteinExistence type="predicted"/>
<reference evidence="3" key="2">
    <citation type="submission" date="2015-06" db="UniProtKB">
        <authorList>
            <consortium name="EnsemblMetazoa"/>
        </authorList>
    </citation>
    <scope>IDENTIFICATION</scope>
</reference>
<protein>
    <recommendedName>
        <fullName evidence="2">DH domain-containing protein</fullName>
    </recommendedName>
</protein>
<dbReference type="GO" id="GO:0005085">
    <property type="term" value="F:guanyl-nucleotide exchange factor activity"/>
    <property type="evidence" value="ECO:0007669"/>
    <property type="project" value="InterPro"/>
</dbReference>
<organism evidence="3 4">
    <name type="scientific">Tetranychus urticae</name>
    <name type="common">Two-spotted spider mite</name>
    <dbReference type="NCBI Taxonomy" id="32264"/>
    <lineage>
        <taxon>Eukaryota</taxon>
        <taxon>Metazoa</taxon>
        <taxon>Ecdysozoa</taxon>
        <taxon>Arthropoda</taxon>
        <taxon>Chelicerata</taxon>
        <taxon>Arachnida</taxon>
        <taxon>Acari</taxon>
        <taxon>Acariformes</taxon>
        <taxon>Trombidiformes</taxon>
        <taxon>Prostigmata</taxon>
        <taxon>Eleutherengona</taxon>
        <taxon>Raphignathae</taxon>
        <taxon>Tetranychoidea</taxon>
        <taxon>Tetranychidae</taxon>
        <taxon>Tetranychus</taxon>
    </lineage>
</organism>
<dbReference type="InterPro" id="IPR011993">
    <property type="entry name" value="PH-like_dom_sf"/>
</dbReference>
<dbReference type="SMART" id="SM00325">
    <property type="entry name" value="RhoGEF"/>
    <property type="match status" value="1"/>
</dbReference>
<dbReference type="Proteomes" id="UP000015104">
    <property type="component" value="Unassembled WGS sequence"/>
</dbReference>
<dbReference type="GO" id="GO:0007266">
    <property type="term" value="P:Rho protein signal transduction"/>
    <property type="evidence" value="ECO:0007669"/>
    <property type="project" value="TreeGrafter"/>
</dbReference>
<feature type="compositionally biased region" description="Low complexity" evidence="1">
    <location>
        <begin position="911"/>
        <end position="939"/>
    </location>
</feature>
<sequence length="1315" mass="144745">MKGDGLGASGVNISNTPGSGSTGTVSGAGGVSDSQQQQHHQKRSPSKCDSSPESGATLLSDLHYSSDRLVVPSYHHASSLGLDEEDTTLSRFKNVSQQQHHPQQQQQQHHHQQQSSQQQHQHHPQLHHHHSSSSMLSHHDNLTSSLDQYKPEDVILSRGFQSTGSRKSYLEETGSSLSHDGTLKSSKGSRGQLARRSGGIFSNPFKTDREKMDQLTELLNLYSVHGIPDQVGLLRFESELDKLEAARQKLNNGANSTTSTSSSVSGGTGSTFNLNSSNSSISIKQLSEESLFLEDHWRCIVTNWETMPKKLQNQQDAIWELLHTEVFYIKRLRVIADLFLSCLCNLQGECLLNDIDTEKMFSNITDVYKANHYFWMHHLLPMLKASRENHQPLNPIIMKDGFLNFDVIFRPYVRYCLEHSNCLHYVKEKHKESELFKAYVVWCETRKDCDRLRLMDLLVKPMQRLTKYSLLLKAILKKTDDDDQKAALKSMNYSVEKFVCQVDACLRRRHDMEKLASIVSRIESYDALDSSNDEVEKVLKEFTRLNLTCPMPGCLSSRIRQLLLEGSGLKLRDSYTSSKLDVHCFLFTDTLLICKSVGRKGDKVRVIRQPFLVDRIVTHELKDGSGFIVIYLNEFNVASAFFTLYTTETRTWLEHIKRAQDHYEEAKQQLIKSQEKNKAKSDIENANADDAKIVTKNDSNNNSNSSNNNDNISKPTLNPLVRTGTGTDNENENENDDDPDFPGTALLVTNQSPQSSRSSLMRSQSGSMDISESNFALGSSLMIVPSTTPNLLSQNYGPDGEPLPSRAISFELGELRNPSMTVEDLEPFGRSHSMETRQPPVSVTITSPRPERRAFLLRGAGSEKSYDSMYESSINTLSVNVPTLHINDKTVTTSIQVPVLSKQSQSQQQLQQQQLLQYQSTVKPSASPPSSSSSSSNAPRQRSVSPRSLQRSLPISSGYPAANKPPLVKMKNITGLKVHSAPPSEGPSPVHSFDSEAGMGEGYPISSALAGVDTVEGYGAPLIPPSSGMAGYNTSIISIGESNSPEFYYTYETSTLSPGKGTSAATANDPSEDDLDTAKSRLHQKRSVRGERRYHTADSIENIKKEKDSSIHKRLSWNFGQQSSGGGRGCGHGSGCPSSGSACGSGPSGSHDRVLCNKHFNKCLSSESVYTSSGFSSTGSVPLSVNSCECEQCGIEILGHIQEMEPSAESPTTSLDPVSSEEMKRKTLSNVHPSSPRKVDPSDSSGSGHGETSKSTTGANPVIGPSDIKIDVSEVKDGISSVQITLSGTNIGKPSKNDLKKMKEFLLTSLEASEV</sequence>
<feature type="region of interest" description="Disordered" evidence="1">
    <location>
        <begin position="164"/>
        <end position="205"/>
    </location>
</feature>
<feature type="region of interest" description="Disordered" evidence="1">
    <location>
        <begin position="1055"/>
        <end position="1093"/>
    </location>
</feature>
<feature type="region of interest" description="Disordered" evidence="1">
    <location>
        <begin position="93"/>
        <end position="140"/>
    </location>
</feature>
<feature type="region of interest" description="Disordered" evidence="1">
    <location>
        <begin position="1"/>
        <end position="55"/>
    </location>
</feature>
<dbReference type="InterPro" id="IPR035899">
    <property type="entry name" value="DBL_dom_sf"/>
</dbReference>
<dbReference type="CDD" id="cd00160">
    <property type="entry name" value="RhoGEF"/>
    <property type="match status" value="1"/>
</dbReference>
<dbReference type="Gene3D" id="2.30.29.30">
    <property type="entry name" value="Pleckstrin-homology domain (PH domain)/Phosphotyrosine-binding domain (PTB)"/>
    <property type="match status" value="1"/>
</dbReference>
<evidence type="ECO:0000259" key="2">
    <source>
        <dbReference type="PROSITE" id="PS50010"/>
    </source>
</evidence>
<evidence type="ECO:0000256" key="1">
    <source>
        <dbReference type="SAM" id="MobiDB-lite"/>
    </source>
</evidence>
<feature type="region of interest" description="Disordered" evidence="1">
    <location>
        <begin position="911"/>
        <end position="998"/>
    </location>
</feature>
<dbReference type="EMBL" id="CAEY01001892">
    <property type="status" value="NOT_ANNOTATED_CDS"/>
    <property type="molecule type" value="Genomic_DNA"/>
</dbReference>
<dbReference type="PANTHER" id="PTHR13217:SF11">
    <property type="entry name" value="PLECKSTRIN HOMOLOGY DOMAIN-CONTAINING FAMILY G MEMBER 5"/>
    <property type="match status" value="1"/>
</dbReference>
<dbReference type="STRING" id="32264.T1K9P1"/>